<evidence type="ECO:0000313" key="11">
    <source>
        <dbReference type="EMBL" id="EMZ37252.1"/>
    </source>
</evidence>
<evidence type="ECO:0000256" key="1">
    <source>
        <dbReference type="ARBA" id="ARBA00004651"/>
    </source>
</evidence>
<protein>
    <recommendedName>
        <fullName evidence="3">Multidrug export protein MepA</fullName>
    </recommendedName>
</protein>
<evidence type="ECO:0000256" key="3">
    <source>
        <dbReference type="ARBA" id="ARBA00022106"/>
    </source>
</evidence>
<dbReference type="GO" id="GO:0042910">
    <property type="term" value="F:xenobiotic transmembrane transporter activity"/>
    <property type="evidence" value="ECO:0007669"/>
    <property type="project" value="InterPro"/>
</dbReference>
<keyword evidence="6 10" id="KW-0812">Transmembrane</keyword>
<gene>
    <name evidence="11" type="ORF">C823_00440</name>
</gene>
<dbReference type="eggNOG" id="COG0534">
    <property type="taxonomic scope" value="Bacteria"/>
</dbReference>
<reference evidence="11 12" key="1">
    <citation type="journal article" date="2014" name="Genome Announc.">
        <title>Draft genome sequences of the altered schaedler flora, a defined bacterial community from gnotobiotic mice.</title>
        <authorList>
            <person name="Wannemuehler M.J."/>
            <person name="Overstreet A.M."/>
            <person name="Ward D.V."/>
            <person name="Phillips G.J."/>
        </authorList>
    </citation>
    <scope>NUCLEOTIDE SEQUENCE [LARGE SCALE GENOMIC DNA]</scope>
    <source>
        <strain evidence="11 12">ASF492</strain>
    </source>
</reference>
<dbReference type="NCBIfam" id="TIGR00797">
    <property type="entry name" value="matE"/>
    <property type="match status" value="1"/>
</dbReference>
<evidence type="ECO:0000256" key="9">
    <source>
        <dbReference type="ARBA" id="ARBA00023251"/>
    </source>
</evidence>
<feature type="transmembrane region" description="Helical" evidence="10">
    <location>
        <begin position="194"/>
        <end position="215"/>
    </location>
</feature>
<feature type="transmembrane region" description="Helical" evidence="10">
    <location>
        <begin position="397"/>
        <end position="420"/>
    </location>
</feature>
<dbReference type="HOGENOM" id="CLU_012893_0_0_9"/>
<dbReference type="PANTHER" id="PTHR43823:SF3">
    <property type="entry name" value="MULTIDRUG EXPORT PROTEIN MEPA"/>
    <property type="match status" value="1"/>
</dbReference>
<dbReference type="CDD" id="cd13143">
    <property type="entry name" value="MATE_MepA_like"/>
    <property type="match status" value="1"/>
</dbReference>
<feature type="transmembrane region" description="Helical" evidence="10">
    <location>
        <begin position="57"/>
        <end position="81"/>
    </location>
</feature>
<evidence type="ECO:0000313" key="12">
    <source>
        <dbReference type="Proteomes" id="UP000012589"/>
    </source>
</evidence>
<organism evidence="11 12">
    <name type="scientific">Eubacterium plexicaudatum ASF492</name>
    <dbReference type="NCBI Taxonomy" id="1235802"/>
    <lineage>
        <taxon>Bacteria</taxon>
        <taxon>Bacillati</taxon>
        <taxon>Bacillota</taxon>
        <taxon>Clostridia</taxon>
        <taxon>Eubacteriales</taxon>
        <taxon>Eubacteriaceae</taxon>
        <taxon>Eubacterium</taxon>
    </lineage>
</organism>
<keyword evidence="9" id="KW-0046">Antibiotic resistance</keyword>
<evidence type="ECO:0000256" key="6">
    <source>
        <dbReference type="ARBA" id="ARBA00022692"/>
    </source>
</evidence>
<keyword evidence="7 10" id="KW-1133">Transmembrane helix</keyword>
<comment type="caution">
    <text evidence="11">The sequence shown here is derived from an EMBL/GenBank/DDBJ whole genome shotgun (WGS) entry which is preliminary data.</text>
</comment>
<dbReference type="GO" id="GO:0046677">
    <property type="term" value="P:response to antibiotic"/>
    <property type="evidence" value="ECO:0007669"/>
    <property type="project" value="UniProtKB-KW"/>
</dbReference>
<feature type="transmembrane region" description="Helical" evidence="10">
    <location>
        <begin position="318"/>
        <end position="342"/>
    </location>
</feature>
<dbReference type="InterPro" id="IPR045070">
    <property type="entry name" value="MATE_MepA-like"/>
</dbReference>
<feature type="transmembrane region" description="Helical" evidence="10">
    <location>
        <begin position="426"/>
        <end position="444"/>
    </location>
</feature>
<dbReference type="InterPro" id="IPR048279">
    <property type="entry name" value="MdtK-like"/>
</dbReference>
<dbReference type="Proteomes" id="UP000012589">
    <property type="component" value="Unassembled WGS sequence"/>
</dbReference>
<keyword evidence="4" id="KW-0813">Transport</keyword>
<keyword evidence="8 10" id="KW-0472">Membrane</keyword>
<dbReference type="PATRIC" id="fig|1235802.3.peg.466"/>
<evidence type="ECO:0000256" key="8">
    <source>
        <dbReference type="ARBA" id="ARBA00023136"/>
    </source>
</evidence>
<dbReference type="EMBL" id="AQFT01000013">
    <property type="protein sequence ID" value="EMZ37252.1"/>
    <property type="molecule type" value="Genomic_DNA"/>
</dbReference>
<dbReference type="InterPro" id="IPR002528">
    <property type="entry name" value="MATE_fam"/>
</dbReference>
<keyword evidence="12" id="KW-1185">Reference proteome</keyword>
<evidence type="ECO:0000256" key="5">
    <source>
        <dbReference type="ARBA" id="ARBA00022475"/>
    </source>
</evidence>
<accession>N2B6E1</accession>
<dbReference type="GO" id="GO:0005886">
    <property type="term" value="C:plasma membrane"/>
    <property type="evidence" value="ECO:0007669"/>
    <property type="project" value="UniProtKB-SubCell"/>
</dbReference>
<feature type="transmembrane region" description="Helical" evidence="10">
    <location>
        <begin position="93"/>
        <end position="116"/>
    </location>
</feature>
<sequence length="447" mass="48625">MITDFSKGKVSRNIISQAIPLTLAQLVQMLYNVVDRVYIGHLPEADNMALTGIGLTFPVITLIAAFTSLFGTGAVPLFSIARGRGQKEHAEKIMGNAFTLLLGASILLLLFCYCFRKPVLYFFGASDDSYVYADAYLKIYLFGTTCSMLATGLNGFINAQGFPGIGMLTTVIGAGLNLILDPVFIFYMHMDVQGAALATVISQTVSGIWVVRFLTGKKSLLKIKMSNLKPDGRLIRDIASLGTSGFIVQATNALVQVVCNVTLQNFGGDLYVGIMTVLNSVRELLSLPVMGIANGCQPILGYNYGAGKLSRVKEGIRFTAFIGIAYTLLAWGMVMLFSDALFSVFTSDPFMVRPGIKAMHLYFFGFCFMAFQFTGQSTFQALGYAKRSIFFSLFRKVIIVVSLTLFLPTIGFGVNGVFLAEPVSNLIGGLASFGTMWVTVYRKLKDA</sequence>
<dbReference type="Pfam" id="PF01554">
    <property type="entry name" value="MatE"/>
    <property type="match status" value="2"/>
</dbReference>
<evidence type="ECO:0000256" key="7">
    <source>
        <dbReference type="ARBA" id="ARBA00022989"/>
    </source>
</evidence>
<feature type="transmembrane region" description="Helical" evidence="10">
    <location>
        <begin position="164"/>
        <end position="188"/>
    </location>
</feature>
<comment type="similarity">
    <text evidence="2">Belongs to the multi antimicrobial extrusion (MATE) (TC 2.A.66.1) family. MepA subfamily.</text>
</comment>
<dbReference type="GO" id="GO:0015297">
    <property type="term" value="F:antiporter activity"/>
    <property type="evidence" value="ECO:0007669"/>
    <property type="project" value="InterPro"/>
</dbReference>
<keyword evidence="5" id="KW-1003">Cell membrane</keyword>
<comment type="subcellular location">
    <subcellularLocation>
        <location evidence="1">Cell membrane</location>
        <topology evidence="1">Multi-pass membrane protein</topology>
    </subcellularLocation>
</comment>
<evidence type="ECO:0000256" key="10">
    <source>
        <dbReference type="SAM" id="Phobius"/>
    </source>
</evidence>
<dbReference type="AlphaFoldDB" id="N2B6E1"/>
<dbReference type="PANTHER" id="PTHR43823">
    <property type="entry name" value="SPORULATION PROTEIN YKVU"/>
    <property type="match status" value="1"/>
</dbReference>
<evidence type="ECO:0000256" key="2">
    <source>
        <dbReference type="ARBA" id="ARBA00008417"/>
    </source>
</evidence>
<proteinExistence type="inferred from homology"/>
<feature type="transmembrane region" description="Helical" evidence="10">
    <location>
        <begin position="362"/>
        <end position="385"/>
    </location>
</feature>
<dbReference type="PIRSF" id="PIRSF006603">
    <property type="entry name" value="DinF"/>
    <property type="match status" value="1"/>
</dbReference>
<dbReference type="STRING" id="1235802.C823_00440"/>
<dbReference type="OrthoDB" id="9811110at2"/>
<evidence type="ECO:0000256" key="4">
    <source>
        <dbReference type="ARBA" id="ARBA00022448"/>
    </source>
</evidence>
<feature type="transmembrane region" description="Helical" evidence="10">
    <location>
        <begin position="136"/>
        <end position="157"/>
    </location>
</feature>
<name>N2B6E1_9FIRM</name>
<dbReference type="InterPro" id="IPR051327">
    <property type="entry name" value="MATE_MepA_subfamily"/>
</dbReference>